<dbReference type="OrthoDB" id="8595425at2"/>
<evidence type="ECO:0000259" key="1">
    <source>
        <dbReference type="Pfam" id="PF13788"/>
    </source>
</evidence>
<accession>A0A343JEL6</accession>
<dbReference type="RefSeq" id="WP_119866101.1">
    <property type="nucleotide sequence ID" value="NZ_CP016786.1"/>
</dbReference>
<dbReference type="AlphaFoldDB" id="A0A343JEL6"/>
<sequence>MNYTFLGKNNDIVYIQSKDVLIYDAQSALDLIMTVIYEKDCSKIILDKHAICEEFFILSSGVAGEVLQKFSNYFTKLAIIGDFSKYTSKPLHDFIYECNKGNNIFFVSNLEEAVRMIEAAR</sequence>
<dbReference type="Proteomes" id="UP000264883">
    <property type="component" value="Chromosome"/>
</dbReference>
<dbReference type="EMBL" id="CP016786">
    <property type="protein sequence ID" value="ASW43974.1"/>
    <property type="molecule type" value="Genomic_DNA"/>
</dbReference>
<reference evidence="2 3" key="1">
    <citation type="submission" date="2016-08" db="EMBL/GenBank/DDBJ databases">
        <title>Complete Genome Sequence Of The Indigo Reducing Clostridium isatidis DSM15098.</title>
        <authorList>
            <person name="Little G.T."/>
            <person name="Minton N.P."/>
        </authorList>
    </citation>
    <scope>NUCLEOTIDE SEQUENCE [LARGE SCALE GENOMIC DNA]</scope>
    <source>
        <strain evidence="2 3">DSM 15098</strain>
    </source>
</reference>
<dbReference type="InterPro" id="IPR025438">
    <property type="entry name" value="DUF4180"/>
</dbReference>
<evidence type="ECO:0000313" key="3">
    <source>
        <dbReference type="Proteomes" id="UP000264883"/>
    </source>
</evidence>
<keyword evidence="3" id="KW-1185">Reference proteome</keyword>
<proteinExistence type="predicted"/>
<name>A0A343JEL6_9CLOT</name>
<evidence type="ECO:0000313" key="2">
    <source>
        <dbReference type="EMBL" id="ASW43974.1"/>
    </source>
</evidence>
<organism evidence="2 3">
    <name type="scientific">Clostridium isatidis</name>
    <dbReference type="NCBI Taxonomy" id="182773"/>
    <lineage>
        <taxon>Bacteria</taxon>
        <taxon>Bacillati</taxon>
        <taxon>Bacillota</taxon>
        <taxon>Clostridia</taxon>
        <taxon>Eubacteriales</taxon>
        <taxon>Clostridiaceae</taxon>
        <taxon>Clostridium</taxon>
    </lineage>
</organism>
<dbReference type="Pfam" id="PF13788">
    <property type="entry name" value="DUF4180"/>
    <property type="match status" value="1"/>
</dbReference>
<dbReference type="KEGG" id="cia:BEN51_10905"/>
<gene>
    <name evidence="2" type="ORF">BEN51_10905</name>
</gene>
<protein>
    <submittedName>
        <fullName evidence="2">Cytoplasmic protein</fullName>
    </submittedName>
</protein>
<feature type="domain" description="DUF4180" evidence="1">
    <location>
        <begin position="9"/>
        <end position="115"/>
    </location>
</feature>